<dbReference type="PANTHER" id="PTHR42718:SF46">
    <property type="entry name" value="BLR6921 PROTEIN"/>
    <property type="match status" value="1"/>
</dbReference>
<sequence>MRGNEIGWGSAEVLASIGLAVALLLGFVFWVRRAADPIVPPRLFAAKGFGAGLITAFCLYGALYATLFFITQFLQVAQGFGAMEAGLRLLPWTATLFFTAPIAGSLVNRLGERRLVVTGLALNTIGLAWLGLTASVGLSLGEMAPALVLMGVGVSMAMPSLQSGIMRTVRPADIGKASGAFSMSQFIGGAFGVAITASVFSAFGSYQGPDAFTAGFQAVIGCAALFTAIGAIAAFGLRGGVQQPGALASEPI</sequence>
<dbReference type="Proteomes" id="UP000095463">
    <property type="component" value="Unassembled WGS sequence"/>
</dbReference>
<keyword evidence="6 7" id="KW-0472">Membrane</keyword>
<feature type="transmembrane region" description="Helical" evidence="7">
    <location>
        <begin position="146"/>
        <end position="165"/>
    </location>
</feature>
<evidence type="ECO:0000256" key="1">
    <source>
        <dbReference type="ARBA" id="ARBA00004651"/>
    </source>
</evidence>
<keyword evidence="10" id="KW-1185">Reference proteome</keyword>
<keyword evidence="3" id="KW-1003">Cell membrane</keyword>
<dbReference type="SUPFAM" id="SSF103473">
    <property type="entry name" value="MFS general substrate transporter"/>
    <property type="match status" value="1"/>
</dbReference>
<protein>
    <recommendedName>
        <fullName evidence="8">Major facilitator superfamily (MFS) profile domain-containing protein</fullName>
    </recommendedName>
</protein>
<keyword evidence="4 7" id="KW-0812">Transmembrane</keyword>
<evidence type="ECO:0000313" key="10">
    <source>
        <dbReference type="Proteomes" id="UP000095463"/>
    </source>
</evidence>
<dbReference type="EMBL" id="LAJE02000009">
    <property type="protein sequence ID" value="OEO33231.1"/>
    <property type="molecule type" value="Genomic_DNA"/>
</dbReference>
<evidence type="ECO:0000259" key="8">
    <source>
        <dbReference type="PROSITE" id="PS50850"/>
    </source>
</evidence>
<dbReference type="GO" id="GO:0022857">
    <property type="term" value="F:transmembrane transporter activity"/>
    <property type="evidence" value="ECO:0007669"/>
    <property type="project" value="InterPro"/>
</dbReference>
<dbReference type="GO" id="GO:0005886">
    <property type="term" value="C:plasma membrane"/>
    <property type="evidence" value="ECO:0007669"/>
    <property type="project" value="UniProtKB-SubCell"/>
</dbReference>
<feature type="transmembrane region" description="Helical" evidence="7">
    <location>
        <begin position="6"/>
        <end position="31"/>
    </location>
</feature>
<feature type="transmembrane region" description="Helical" evidence="7">
    <location>
        <begin position="186"/>
        <end position="206"/>
    </location>
</feature>
<keyword evidence="2" id="KW-0813">Transport</keyword>
<organism evidence="9 10">
    <name type="scientific">Devosia insulae DS-56</name>
    <dbReference type="NCBI Taxonomy" id="1116389"/>
    <lineage>
        <taxon>Bacteria</taxon>
        <taxon>Pseudomonadati</taxon>
        <taxon>Pseudomonadota</taxon>
        <taxon>Alphaproteobacteria</taxon>
        <taxon>Hyphomicrobiales</taxon>
        <taxon>Devosiaceae</taxon>
        <taxon>Devosia</taxon>
    </lineage>
</organism>
<dbReference type="InterPro" id="IPR020846">
    <property type="entry name" value="MFS_dom"/>
</dbReference>
<feature type="transmembrane region" description="Helical" evidence="7">
    <location>
        <begin position="43"/>
        <end position="69"/>
    </location>
</feature>
<dbReference type="PANTHER" id="PTHR42718">
    <property type="entry name" value="MAJOR FACILITATOR SUPERFAMILY MULTIDRUG TRANSPORTER MFSC"/>
    <property type="match status" value="1"/>
</dbReference>
<evidence type="ECO:0000256" key="5">
    <source>
        <dbReference type="ARBA" id="ARBA00022989"/>
    </source>
</evidence>
<comment type="subcellular location">
    <subcellularLocation>
        <location evidence="1">Cell membrane</location>
        <topology evidence="1">Multi-pass membrane protein</topology>
    </subcellularLocation>
</comment>
<dbReference type="Gene3D" id="1.20.1250.20">
    <property type="entry name" value="MFS general substrate transporter like domains"/>
    <property type="match status" value="1"/>
</dbReference>
<proteinExistence type="predicted"/>
<evidence type="ECO:0000313" key="9">
    <source>
        <dbReference type="EMBL" id="OEO33231.1"/>
    </source>
</evidence>
<gene>
    <name evidence="9" type="ORF">VW23_007525</name>
</gene>
<feature type="transmembrane region" description="Helical" evidence="7">
    <location>
        <begin position="218"/>
        <end position="237"/>
    </location>
</feature>
<dbReference type="OrthoDB" id="9812221at2"/>
<comment type="caution">
    <text evidence="9">The sequence shown here is derived from an EMBL/GenBank/DDBJ whole genome shotgun (WGS) entry which is preliminary data.</text>
</comment>
<feature type="transmembrane region" description="Helical" evidence="7">
    <location>
        <begin position="89"/>
        <end position="108"/>
    </location>
</feature>
<feature type="transmembrane region" description="Helical" evidence="7">
    <location>
        <begin position="120"/>
        <end position="140"/>
    </location>
</feature>
<reference evidence="9 10" key="1">
    <citation type="journal article" date="2015" name="Genome Announc.">
        <title>Genome Assemblies of Three Soil-Associated Devosia species: D. insulae, D. limi, and D. soli.</title>
        <authorList>
            <person name="Hassan Y.I."/>
            <person name="Lepp D."/>
            <person name="Zhou T."/>
        </authorList>
    </citation>
    <scope>NUCLEOTIDE SEQUENCE [LARGE SCALE GENOMIC DNA]</scope>
    <source>
        <strain evidence="9 10">DS-56</strain>
    </source>
</reference>
<accession>A0A1E5XX98</accession>
<feature type="domain" description="Major facilitator superfamily (MFS) profile" evidence="8">
    <location>
        <begin position="1"/>
        <end position="242"/>
    </location>
</feature>
<dbReference type="Pfam" id="PF07690">
    <property type="entry name" value="MFS_1"/>
    <property type="match status" value="1"/>
</dbReference>
<evidence type="ECO:0000256" key="2">
    <source>
        <dbReference type="ARBA" id="ARBA00022448"/>
    </source>
</evidence>
<dbReference type="InterPro" id="IPR011701">
    <property type="entry name" value="MFS"/>
</dbReference>
<dbReference type="InterPro" id="IPR036259">
    <property type="entry name" value="MFS_trans_sf"/>
</dbReference>
<evidence type="ECO:0000256" key="7">
    <source>
        <dbReference type="SAM" id="Phobius"/>
    </source>
</evidence>
<name>A0A1E5XX98_9HYPH</name>
<keyword evidence="5 7" id="KW-1133">Transmembrane helix</keyword>
<dbReference type="PROSITE" id="PS50850">
    <property type="entry name" value="MFS"/>
    <property type="match status" value="1"/>
</dbReference>
<evidence type="ECO:0000256" key="4">
    <source>
        <dbReference type="ARBA" id="ARBA00022692"/>
    </source>
</evidence>
<evidence type="ECO:0000256" key="3">
    <source>
        <dbReference type="ARBA" id="ARBA00022475"/>
    </source>
</evidence>
<evidence type="ECO:0000256" key="6">
    <source>
        <dbReference type="ARBA" id="ARBA00023136"/>
    </source>
</evidence>
<dbReference type="AlphaFoldDB" id="A0A1E5XX98"/>